<keyword evidence="2" id="KW-1185">Reference proteome</keyword>
<dbReference type="Proteomes" id="UP000286746">
    <property type="component" value="Unassembled WGS sequence"/>
</dbReference>
<dbReference type="RefSeq" id="WP_125056582.1">
    <property type="nucleotide sequence ID" value="NZ_BHZD01000001.1"/>
</dbReference>
<reference evidence="1 2" key="1">
    <citation type="submission" date="2018-11" db="EMBL/GenBank/DDBJ databases">
        <title>Whole genome sequence of Streptomyces paromomycinus NBRC 15454(T).</title>
        <authorList>
            <person name="Komaki H."/>
            <person name="Tamura T."/>
        </authorList>
    </citation>
    <scope>NUCLEOTIDE SEQUENCE [LARGE SCALE GENOMIC DNA]</scope>
    <source>
        <strain evidence="1 2">NBRC 15454</strain>
    </source>
</reference>
<protein>
    <submittedName>
        <fullName evidence="1">Uncharacterized protein</fullName>
    </submittedName>
</protein>
<dbReference type="EMBL" id="BHZD01000001">
    <property type="protein sequence ID" value="GCD46155.1"/>
    <property type="molecule type" value="Genomic_DNA"/>
</dbReference>
<evidence type="ECO:0000313" key="1">
    <source>
        <dbReference type="EMBL" id="GCD46155.1"/>
    </source>
</evidence>
<sequence>MAETTPVDGPFWISVERTPTGVALDVRHFVEALLVELFTEHADAVADILAEQAEARPYDGHRAEALLVERLLAEVSTRLPVYGRQCVALADSIRAAAGLRGAA</sequence>
<name>A0A401W9X6_STREY</name>
<dbReference type="AlphaFoldDB" id="A0A401W9X6"/>
<organism evidence="1 2">
    <name type="scientific">Streptomyces paromomycinus</name>
    <name type="common">Streptomyces rimosus subsp. paromomycinus</name>
    <dbReference type="NCBI Taxonomy" id="92743"/>
    <lineage>
        <taxon>Bacteria</taxon>
        <taxon>Bacillati</taxon>
        <taxon>Actinomycetota</taxon>
        <taxon>Actinomycetes</taxon>
        <taxon>Kitasatosporales</taxon>
        <taxon>Streptomycetaceae</taxon>
        <taxon>Streptomyces</taxon>
    </lineage>
</organism>
<evidence type="ECO:0000313" key="2">
    <source>
        <dbReference type="Proteomes" id="UP000286746"/>
    </source>
</evidence>
<accession>A0A401W9X6</accession>
<proteinExistence type="predicted"/>
<comment type="caution">
    <text evidence="1">The sequence shown here is derived from an EMBL/GenBank/DDBJ whole genome shotgun (WGS) entry which is preliminary data.</text>
</comment>
<gene>
    <name evidence="1" type="ORF">GKJPGBOP_05902</name>
</gene>